<organism evidence="2 3">
    <name type="scientific">Desulforhabdus amnigena</name>
    <dbReference type="NCBI Taxonomy" id="40218"/>
    <lineage>
        <taxon>Bacteria</taxon>
        <taxon>Pseudomonadati</taxon>
        <taxon>Thermodesulfobacteriota</taxon>
        <taxon>Syntrophobacteria</taxon>
        <taxon>Syntrophobacterales</taxon>
        <taxon>Syntrophobacteraceae</taxon>
        <taxon>Desulforhabdus</taxon>
    </lineage>
</organism>
<proteinExistence type="inferred from homology"/>
<sequence length="404" mass="45096">MSMIVVEALKGKSVADHTVEVVERKGKGHPDTICDSIMEAISIALSREYRKEFGDILHHNIDKGLLAAGKVTRRFGGGRVVRPMELYIGDRATSKVGKKIIPVKEIAVDAAKQWFRDNLRFVDPEKNVKYKVLLEQGSEELMDIFSRPGEFKGANDTSAAVGYYPLSRLELLVLKLERHLNSETFKEEFPETGEDVKVMGLRKGRDVQLTVAMPLLSRYVLSEREYFEKKARVLRGMTSFLDDLKGLNLKTDQVYYNNLDQEGRGLGGVYLSELGTSAEDADSGQVGRGNRVNGLISLNRPLGTEAAAGKNPVSHVGKIYNVFAHKVAREIYESIEGIEEVYVLLLSRIGMPVNEPAVANAQLSLKPGIKIRDVAPRVQEVIERELEDIRKFCMDLAEGRYPVC</sequence>
<dbReference type="EMBL" id="BSDR01000001">
    <property type="protein sequence ID" value="GLI35980.1"/>
    <property type="molecule type" value="Genomic_DNA"/>
</dbReference>
<dbReference type="InterPro" id="IPR027790">
    <property type="entry name" value="AdoMet_synthase_2_family"/>
</dbReference>
<keyword evidence="3" id="KW-1185">Reference proteome</keyword>
<dbReference type="AlphaFoldDB" id="A0A9W6FW50"/>
<evidence type="ECO:0000256" key="1">
    <source>
        <dbReference type="ARBA" id="ARBA00006892"/>
    </source>
</evidence>
<dbReference type="InterPro" id="IPR042543">
    <property type="entry name" value="AdoMet_synthase_2"/>
</dbReference>
<dbReference type="Gene3D" id="3.30.300.280">
    <property type="entry name" value="S-adenosylmethionine synthetase, C-terminal domain"/>
    <property type="match status" value="1"/>
</dbReference>
<evidence type="ECO:0000313" key="2">
    <source>
        <dbReference type="EMBL" id="GLI35980.1"/>
    </source>
</evidence>
<accession>A0A9W6FW50</accession>
<comment type="caution">
    <text evidence="2">The sequence shown here is derived from an EMBL/GenBank/DDBJ whole genome shotgun (WGS) entry which is preliminary data.</text>
</comment>
<dbReference type="PANTHER" id="PTHR36697">
    <property type="entry name" value="S-ADENOSYLMETHIONINE SYNTHASE"/>
    <property type="match status" value="1"/>
</dbReference>
<gene>
    <name evidence="2" type="primary">metK-2</name>
    <name evidence="2" type="ORF">DAMNIGENAA_34130</name>
</gene>
<protein>
    <submittedName>
        <fullName evidence="2">S-adenosylmethionine synthetase</fullName>
    </submittedName>
</protein>
<comment type="similarity">
    <text evidence="1">Belongs to the AdoMet synthetase 2 family.</text>
</comment>
<reference evidence="2" key="1">
    <citation type="submission" date="2022-12" db="EMBL/GenBank/DDBJ databases">
        <title>Reference genome sequencing for broad-spectrum identification of bacterial and archaeal isolates by mass spectrometry.</title>
        <authorList>
            <person name="Sekiguchi Y."/>
            <person name="Tourlousse D.M."/>
        </authorList>
    </citation>
    <scope>NUCLEOTIDE SEQUENCE</scope>
    <source>
        <strain evidence="2">ASRB1</strain>
    </source>
</reference>
<evidence type="ECO:0000313" key="3">
    <source>
        <dbReference type="Proteomes" id="UP001144372"/>
    </source>
</evidence>
<dbReference type="Pfam" id="PF01941">
    <property type="entry name" value="AdoMet_Synthase"/>
    <property type="match status" value="1"/>
</dbReference>
<name>A0A9W6FW50_9BACT</name>
<dbReference type="InterPro" id="IPR042544">
    <property type="entry name" value="AdoMet_synthase_3"/>
</dbReference>
<dbReference type="Proteomes" id="UP001144372">
    <property type="component" value="Unassembled WGS sequence"/>
</dbReference>
<dbReference type="NCBIfam" id="NF003363">
    <property type="entry name" value="PRK04439.1-2"/>
    <property type="match status" value="1"/>
</dbReference>
<dbReference type="Gene3D" id="3.30.300.340">
    <property type="entry name" value="S-adenosylmethionine synthetase, N-terminal domain"/>
    <property type="match status" value="1"/>
</dbReference>
<dbReference type="PANTHER" id="PTHR36697:SF1">
    <property type="entry name" value="S-ADENOSYLMETHIONINE SYNTHASE"/>
    <property type="match status" value="1"/>
</dbReference>
<dbReference type="Gene3D" id="3.30.300.10">
    <property type="match status" value="1"/>
</dbReference>